<dbReference type="Proteomes" id="UP001580391">
    <property type="component" value="Unassembled WGS sequence"/>
</dbReference>
<evidence type="ECO:0008006" key="3">
    <source>
        <dbReference type="Google" id="ProtNLM"/>
    </source>
</evidence>
<proteinExistence type="predicted"/>
<dbReference type="RefSeq" id="WP_375517864.1">
    <property type="nucleotide sequence ID" value="NZ_JBHILI010000016.1"/>
</dbReference>
<gene>
    <name evidence="1" type="ORF">ACE5IX_19750</name>
</gene>
<protein>
    <recommendedName>
        <fullName evidence="3">RiboL-PSP-HEPN domain-containing protein</fullName>
    </recommendedName>
</protein>
<evidence type="ECO:0000313" key="2">
    <source>
        <dbReference type="Proteomes" id="UP001580391"/>
    </source>
</evidence>
<evidence type="ECO:0000313" key="1">
    <source>
        <dbReference type="EMBL" id="MFB5738754.1"/>
    </source>
</evidence>
<dbReference type="EMBL" id="JBHILJ010000033">
    <property type="protein sequence ID" value="MFB5738754.1"/>
    <property type="molecule type" value="Genomic_DNA"/>
</dbReference>
<name>A0ABV5BUB1_9LEPT</name>
<keyword evidence="2" id="KW-1185">Reference proteome</keyword>
<comment type="caution">
    <text evidence="1">The sequence shown here is derived from an EMBL/GenBank/DDBJ whole genome shotgun (WGS) entry which is preliminary data.</text>
</comment>
<sequence>MKFEIGDSTDHKLVRVISHEFSRAKDAFMLFQYFSIEYFKAEEKNKKSISDSVKIHIYDSYSDFLKHLYEQFVACFKRDNRSTADIKYDRLDFLINWEVKKYNNRMISLFNAGLDGQFGLNDKSYYEESVPNDFGKKLREMRNMHSHSDTRRIDGNRLANFYRDYHKYALALYYTSLDHWDIRETTHRDWKDIESFADLIFDQENENLS</sequence>
<accession>A0ABV5BUB1</accession>
<reference evidence="1 2" key="1">
    <citation type="submission" date="2024-09" db="EMBL/GenBank/DDBJ databases">
        <title>Taxonomic and Genotyping Characterization of Leptospira Strains isolated from Multiple Sources in Colombia highlights the importance of intermediate species.</title>
        <authorList>
            <person name="Torres Higuera L."/>
            <person name="Rojas Tapias D."/>
            <person name="Jimenez Velasquez S."/>
            <person name="Renjifo Ibanez C."/>
        </authorList>
    </citation>
    <scope>NUCLEOTIDE SEQUENCE [LARGE SCALE GENOMIC DNA]</scope>
    <source>
        <strain evidence="1 2">Lep080</strain>
    </source>
</reference>
<organism evidence="1 2">
    <name type="scientific">Leptospira wolffii</name>
    <dbReference type="NCBI Taxonomy" id="409998"/>
    <lineage>
        <taxon>Bacteria</taxon>
        <taxon>Pseudomonadati</taxon>
        <taxon>Spirochaetota</taxon>
        <taxon>Spirochaetia</taxon>
        <taxon>Leptospirales</taxon>
        <taxon>Leptospiraceae</taxon>
        <taxon>Leptospira</taxon>
    </lineage>
</organism>